<evidence type="ECO:0000256" key="6">
    <source>
        <dbReference type="ARBA" id="ARBA00022603"/>
    </source>
</evidence>
<dbReference type="Gene3D" id="2.40.240.20">
    <property type="entry name" value="Hypothetical PUA domain-like, domain 1"/>
    <property type="match status" value="1"/>
</dbReference>
<evidence type="ECO:0000256" key="2">
    <source>
        <dbReference type="ARBA" id="ARBA00005528"/>
    </source>
</evidence>
<dbReference type="InterPro" id="IPR046887">
    <property type="entry name" value="RsmE_PUA-like"/>
</dbReference>
<name>A0ABY8TUD6_TETOB</name>
<dbReference type="Pfam" id="PF20260">
    <property type="entry name" value="PUA_4"/>
    <property type="match status" value="1"/>
</dbReference>
<keyword evidence="6" id="KW-0489">Methyltransferase</keyword>
<evidence type="ECO:0000256" key="10">
    <source>
        <dbReference type="ARBA" id="ARBA00047944"/>
    </source>
</evidence>
<evidence type="ECO:0000259" key="12">
    <source>
        <dbReference type="Pfam" id="PF04452"/>
    </source>
</evidence>
<accession>A0ABY8TUD6</accession>
<dbReference type="EMBL" id="CP126211">
    <property type="protein sequence ID" value="WIA12730.1"/>
    <property type="molecule type" value="Genomic_DNA"/>
</dbReference>
<evidence type="ECO:0000256" key="1">
    <source>
        <dbReference type="ARBA" id="ARBA00004496"/>
    </source>
</evidence>
<feature type="domain" description="Ribosomal RNA small subunit methyltransferase E methyltransferase" evidence="12">
    <location>
        <begin position="150"/>
        <end position="291"/>
    </location>
</feature>
<feature type="domain" description="Ribosomal RNA small subunit methyltransferase E PUA-like" evidence="13">
    <location>
        <begin position="89"/>
        <end position="133"/>
    </location>
</feature>
<reference evidence="14 15" key="1">
    <citation type="submission" date="2023-05" db="EMBL/GenBank/DDBJ databases">
        <title>A 100% complete, gapless, phased diploid assembly of the Scenedesmus obliquus UTEX 3031 genome.</title>
        <authorList>
            <person name="Biondi T.C."/>
            <person name="Hanschen E.R."/>
            <person name="Kwon T."/>
            <person name="Eng W."/>
            <person name="Kruse C.P.S."/>
            <person name="Koehler S.I."/>
            <person name="Kunde Y."/>
            <person name="Gleasner C.D."/>
            <person name="You Mak K.T."/>
            <person name="Polle J."/>
            <person name="Hovde B.T."/>
            <person name="Starkenburg S.R."/>
        </authorList>
    </citation>
    <scope>NUCLEOTIDE SEQUENCE [LARGE SCALE GENOMIC DNA]</scope>
    <source>
        <strain evidence="14 15">DOE0152z</strain>
    </source>
</reference>
<dbReference type="EC" id="2.1.1.193" evidence="3"/>
<evidence type="ECO:0000256" key="4">
    <source>
        <dbReference type="ARBA" id="ARBA00022490"/>
    </source>
</evidence>
<dbReference type="PANTHER" id="PTHR30027">
    <property type="entry name" value="RIBOSOMAL RNA SMALL SUBUNIT METHYLTRANSFERASE E"/>
    <property type="match status" value="1"/>
</dbReference>
<organism evidence="14 15">
    <name type="scientific">Tetradesmus obliquus</name>
    <name type="common">Green alga</name>
    <name type="synonym">Acutodesmus obliquus</name>
    <dbReference type="NCBI Taxonomy" id="3088"/>
    <lineage>
        <taxon>Eukaryota</taxon>
        <taxon>Viridiplantae</taxon>
        <taxon>Chlorophyta</taxon>
        <taxon>core chlorophytes</taxon>
        <taxon>Chlorophyceae</taxon>
        <taxon>CS clade</taxon>
        <taxon>Sphaeropleales</taxon>
        <taxon>Scenedesmaceae</taxon>
        <taxon>Tetradesmus</taxon>
    </lineage>
</organism>
<keyword evidence="8" id="KW-0949">S-adenosyl-L-methionine</keyword>
<evidence type="ECO:0000256" key="7">
    <source>
        <dbReference type="ARBA" id="ARBA00022679"/>
    </source>
</evidence>
<keyword evidence="15" id="KW-1185">Reference proteome</keyword>
<keyword evidence="4" id="KW-0963">Cytoplasm</keyword>
<dbReference type="NCBIfam" id="TIGR00046">
    <property type="entry name" value="RsmE family RNA methyltransferase"/>
    <property type="match status" value="1"/>
</dbReference>
<dbReference type="Proteomes" id="UP001244341">
    <property type="component" value="Chromosome 4b"/>
</dbReference>
<dbReference type="SUPFAM" id="SSF88697">
    <property type="entry name" value="PUA domain-like"/>
    <property type="match status" value="1"/>
</dbReference>
<evidence type="ECO:0000256" key="9">
    <source>
        <dbReference type="ARBA" id="ARBA00025699"/>
    </source>
</evidence>
<evidence type="ECO:0000256" key="5">
    <source>
        <dbReference type="ARBA" id="ARBA00022552"/>
    </source>
</evidence>
<dbReference type="Gene3D" id="3.40.1280.10">
    <property type="match status" value="2"/>
</dbReference>
<dbReference type="InterPro" id="IPR029026">
    <property type="entry name" value="tRNA_m1G_MTases_N"/>
</dbReference>
<dbReference type="Pfam" id="PF04452">
    <property type="entry name" value="Methyltrans_RNA"/>
    <property type="match status" value="1"/>
</dbReference>
<comment type="similarity">
    <text evidence="2">Belongs to the RNA methyltransferase RsmE family.</text>
</comment>
<keyword evidence="5" id="KW-0698">rRNA processing</keyword>
<dbReference type="InterPro" id="IPR046886">
    <property type="entry name" value="RsmE_MTase_dom"/>
</dbReference>
<dbReference type="InterPro" id="IPR029028">
    <property type="entry name" value="Alpha/beta_knot_MTases"/>
</dbReference>
<comment type="subcellular location">
    <subcellularLocation>
        <location evidence="1">Cytoplasm</location>
    </subcellularLocation>
</comment>
<protein>
    <recommendedName>
        <fullName evidence="3">16S rRNA (uracil(1498)-N(3))-methyltransferase</fullName>
        <ecNumber evidence="3">2.1.1.193</ecNumber>
    </recommendedName>
</protein>
<dbReference type="SUPFAM" id="SSF75217">
    <property type="entry name" value="alpha/beta knot"/>
    <property type="match status" value="1"/>
</dbReference>
<evidence type="ECO:0000256" key="3">
    <source>
        <dbReference type="ARBA" id="ARBA00012328"/>
    </source>
</evidence>
<evidence type="ECO:0000313" key="14">
    <source>
        <dbReference type="EMBL" id="WIA12730.1"/>
    </source>
</evidence>
<comment type="catalytic activity">
    <reaction evidence="10">
        <text>uridine(1498) in 16S rRNA + S-adenosyl-L-methionine = N(3)-methyluridine(1498) in 16S rRNA + S-adenosyl-L-homocysteine + H(+)</text>
        <dbReference type="Rhea" id="RHEA:42920"/>
        <dbReference type="Rhea" id="RHEA-COMP:10283"/>
        <dbReference type="Rhea" id="RHEA-COMP:10284"/>
        <dbReference type="ChEBI" id="CHEBI:15378"/>
        <dbReference type="ChEBI" id="CHEBI:57856"/>
        <dbReference type="ChEBI" id="CHEBI:59789"/>
        <dbReference type="ChEBI" id="CHEBI:65315"/>
        <dbReference type="ChEBI" id="CHEBI:74502"/>
        <dbReference type="EC" id="2.1.1.193"/>
    </reaction>
</comment>
<feature type="compositionally biased region" description="Low complexity" evidence="11">
    <location>
        <begin position="45"/>
        <end position="67"/>
    </location>
</feature>
<sequence>MLSNTWINAPAVRQSFLVLAGSSTWLLQQQQQHSKQTVRCRHSAPHQAAAASPGAATAEPQQQQTAEKQLPRFYAPQLPTSIGAAVQLEPEEARHAVKVLRLKQGDAVELCDGKGSLVQCEVAYTDRSSATVIATSAPAAVPWQGPQWVVAAACLTLKGGRTDWLIEKATELGAYALLPLVTERSRTGTTKSKFKSLSSKGSKQAAAAAAVADGGPPVLQALQQAGLQQHMADSPASNLWQGQRCYLLVGPEGDFTPAEVQGLADAGVLPVGLGSNRLRTETAAMALLSAAVLFSDAFQSEQQ</sequence>
<keyword evidence="7" id="KW-0808">Transferase</keyword>
<evidence type="ECO:0000256" key="11">
    <source>
        <dbReference type="SAM" id="MobiDB-lite"/>
    </source>
</evidence>
<feature type="region of interest" description="Disordered" evidence="11">
    <location>
        <begin position="36"/>
        <end position="68"/>
    </location>
</feature>
<evidence type="ECO:0000256" key="8">
    <source>
        <dbReference type="ARBA" id="ARBA00022691"/>
    </source>
</evidence>
<dbReference type="PANTHER" id="PTHR30027:SF3">
    <property type="entry name" value="16S RRNA (URACIL(1498)-N(3))-METHYLTRANSFERASE"/>
    <property type="match status" value="1"/>
</dbReference>
<proteinExistence type="inferred from homology"/>
<comment type="function">
    <text evidence="9">Specifically methylates the N3 position of the uracil ring of uridine 1498 (m3U1498) in 16S rRNA. Acts on the fully assembled 30S ribosomal subunit.</text>
</comment>
<gene>
    <name evidence="14" type="ORF">OEZ85_006368</name>
</gene>
<evidence type="ECO:0000313" key="15">
    <source>
        <dbReference type="Proteomes" id="UP001244341"/>
    </source>
</evidence>
<dbReference type="InterPro" id="IPR015947">
    <property type="entry name" value="PUA-like_sf"/>
</dbReference>
<dbReference type="InterPro" id="IPR006700">
    <property type="entry name" value="RsmE"/>
</dbReference>
<evidence type="ECO:0000259" key="13">
    <source>
        <dbReference type="Pfam" id="PF20260"/>
    </source>
</evidence>